<sequence>MNKTNYKIAVMMMLLMASSTAFAQVSKLLDKAKTVAKSTTATTSLSPTDIATALKQALQIGATKSADLLSTQNGFFGDQAVKILFPPEALKAEATLRKLGLNKMCDDAILSFNRAAEDAAKTAKPIFVNAVKQMTIKDATNILMGTNDAATNYFKKTTTDSLTSVFNPIVQNSIDKVGATKYYADVANRYNKVPFATKINPDLKDYITQMAIDGLFKKIAAEELKIRENSAFRPTDLMKKVFAQADKN</sequence>
<evidence type="ECO:0000313" key="2">
    <source>
        <dbReference type="EMBL" id="MFD2730905.1"/>
    </source>
</evidence>
<feature type="signal peptide" evidence="1">
    <location>
        <begin position="1"/>
        <end position="23"/>
    </location>
</feature>
<feature type="chain" id="PRO_5046519702" evidence="1">
    <location>
        <begin position="24"/>
        <end position="248"/>
    </location>
</feature>
<accession>A0ABW5TQ96</accession>
<dbReference type="Pfam" id="PF13852">
    <property type="entry name" value="DUF4197"/>
    <property type="match status" value="1"/>
</dbReference>
<dbReference type="EMBL" id="JBHULV010000011">
    <property type="protein sequence ID" value="MFD2730905.1"/>
    <property type="molecule type" value="Genomic_DNA"/>
</dbReference>
<evidence type="ECO:0000313" key="3">
    <source>
        <dbReference type="Proteomes" id="UP001597546"/>
    </source>
</evidence>
<protein>
    <submittedName>
        <fullName evidence="2">DUF4197 domain-containing protein</fullName>
    </submittedName>
</protein>
<dbReference type="InterPro" id="IPR025245">
    <property type="entry name" value="DUF4197"/>
</dbReference>
<keyword evidence="1" id="KW-0732">Signal</keyword>
<comment type="caution">
    <text evidence="2">The sequence shown here is derived from an EMBL/GenBank/DDBJ whole genome shotgun (WGS) entry which is preliminary data.</text>
</comment>
<gene>
    <name evidence="2" type="ORF">ACFSSE_04245</name>
</gene>
<dbReference type="RefSeq" id="WP_379042430.1">
    <property type="nucleotide sequence ID" value="NZ_JBHSKW010000022.1"/>
</dbReference>
<evidence type="ECO:0000256" key="1">
    <source>
        <dbReference type="SAM" id="SignalP"/>
    </source>
</evidence>
<proteinExistence type="predicted"/>
<name>A0ABW5TQ96_9SPHI</name>
<dbReference type="Proteomes" id="UP001597546">
    <property type="component" value="Unassembled WGS sequence"/>
</dbReference>
<keyword evidence="3" id="KW-1185">Reference proteome</keyword>
<organism evidence="2 3">
    <name type="scientific">Pedobacter alpinus</name>
    <dbReference type="NCBI Taxonomy" id="1590643"/>
    <lineage>
        <taxon>Bacteria</taxon>
        <taxon>Pseudomonadati</taxon>
        <taxon>Bacteroidota</taxon>
        <taxon>Sphingobacteriia</taxon>
        <taxon>Sphingobacteriales</taxon>
        <taxon>Sphingobacteriaceae</taxon>
        <taxon>Pedobacter</taxon>
    </lineage>
</organism>
<reference evidence="3" key="1">
    <citation type="journal article" date="2019" name="Int. J. Syst. Evol. Microbiol.">
        <title>The Global Catalogue of Microorganisms (GCM) 10K type strain sequencing project: providing services to taxonomists for standard genome sequencing and annotation.</title>
        <authorList>
            <consortium name="The Broad Institute Genomics Platform"/>
            <consortium name="The Broad Institute Genome Sequencing Center for Infectious Disease"/>
            <person name="Wu L."/>
            <person name="Ma J."/>
        </authorList>
    </citation>
    <scope>NUCLEOTIDE SEQUENCE [LARGE SCALE GENOMIC DNA]</scope>
    <source>
        <strain evidence="3">KCTC 42456</strain>
    </source>
</reference>